<keyword evidence="4" id="KW-0648">Protein biosynthesis</keyword>
<dbReference type="GO" id="GO:0005739">
    <property type="term" value="C:mitochondrion"/>
    <property type="evidence" value="ECO:0007669"/>
    <property type="project" value="TreeGrafter"/>
</dbReference>
<dbReference type="InterPro" id="IPR015760">
    <property type="entry name" value="TIF_IF2"/>
</dbReference>
<keyword evidence="1" id="KW-0547">Nucleotide-binding</keyword>
<keyword evidence="4" id="KW-0396">Initiation factor</keyword>
<evidence type="ECO:0000259" key="3">
    <source>
        <dbReference type="Pfam" id="PF11987"/>
    </source>
</evidence>
<evidence type="ECO:0000313" key="5">
    <source>
        <dbReference type="EMBL" id="JAQ04281.1"/>
    </source>
</evidence>
<gene>
    <name evidence="5" type="primary">SPAC56F8.03_1</name>
    <name evidence="4" type="ORF">CM83_12204</name>
    <name evidence="5" type="ORF">g.92482</name>
</gene>
<proteinExistence type="predicted"/>
<dbReference type="FunFam" id="3.40.50.10050:FF:000002">
    <property type="entry name" value="Eukaryotic translation initiation factor 5B"/>
    <property type="match status" value="1"/>
</dbReference>
<evidence type="ECO:0000256" key="1">
    <source>
        <dbReference type="ARBA" id="ARBA00022741"/>
    </source>
</evidence>
<dbReference type="Pfam" id="PF11987">
    <property type="entry name" value="IF-2"/>
    <property type="match status" value="1"/>
</dbReference>
<dbReference type="SUPFAM" id="SSF52156">
    <property type="entry name" value="Initiation factor IF2/eIF5b, domain 3"/>
    <property type="match status" value="1"/>
</dbReference>
<name>A0A0A9W6Y5_LYGHE</name>
<protein>
    <submittedName>
        <fullName evidence="4">Eukaryotic translation initiation factor 5B</fullName>
    </submittedName>
</protein>
<reference evidence="4" key="2">
    <citation type="submission" date="2014-07" db="EMBL/GenBank/DDBJ databases">
        <authorList>
            <person name="Hull J."/>
        </authorList>
    </citation>
    <scope>NUCLEOTIDE SEQUENCE</scope>
</reference>
<evidence type="ECO:0000313" key="4">
    <source>
        <dbReference type="EMBL" id="JAG04212.1"/>
    </source>
</evidence>
<dbReference type="PANTHER" id="PTHR43381">
    <property type="entry name" value="TRANSLATION INITIATION FACTOR IF-2-RELATED"/>
    <property type="match status" value="1"/>
</dbReference>
<organism evidence="4">
    <name type="scientific">Lygus hesperus</name>
    <name type="common">Western plant bug</name>
    <dbReference type="NCBI Taxonomy" id="30085"/>
    <lineage>
        <taxon>Eukaryota</taxon>
        <taxon>Metazoa</taxon>
        <taxon>Ecdysozoa</taxon>
        <taxon>Arthropoda</taxon>
        <taxon>Hexapoda</taxon>
        <taxon>Insecta</taxon>
        <taxon>Pterygota</taxon>
        <taxon>Neoptera</taxon>
        <taxon>Paraneoptera</taxon>
        <taxon>Hemiptera</taxon>
        <taxon>Heteroptera</taxon>
        <taxon>Panheteroptera</taxon>
        <taxon>Cimicomorpha</taxon>
        <taxon>Miridae</taxon>
        <taxon>Mirini</taxon>
        <taxon>Lygus</taxon>
    </lineage>
</organism>
<dbReference type="EMBL" id="GBHO01039392">
    <property type="protein sequence ID" value="JAG04212.1"/>
    <property type="molecule type" value="Transcribed_RNA"/>
</dbReference>
<feature type="domain" description="Translation initiation factor IF- 2" evidence="3">
    <location>
        <begin position="63"/>
        <end position="160"/>
    </location>
</feature>
<evidence type="ECO:0000256" key="2">
    <source>
        <dbReference type="ARBA" id="ARBA00023134"/>
    </source>
</evidence>
<dbReference type="EMBL" id="GDHC01014348">
    <property type="protein sequence ID" value="JAQ04281.1"/>
    <property type="molecule type" value="Transcribed_RNA"/>
</dbReference>
<dbReference type="PANTHER" id="PTHR43381:SF4">
    <property type="entry name" value="EUKARYOTIC TRANSLATION INITIATION FACTOR 5B"/>
    <property type="match status" value="1"/>
</dbReference>
<dbReference type="Gene3D" id="2.40.30.10">
    <property type="entry name" value="Translation factors"/>
    <property type="match status" value="1"/>
</dbReference>
<dbReference type="GO" id="GO:0005525">
    <property type="term" value="F:GTP binding"/>
    <property type="evidence" value="ECO:0007669"/>
    <property type="project" value="UniProtKB-KW"/>
</dbReference>
<reference evidence="4" key="1">
    <citation type="journal article" date="2014" name="PLoS ONE">
        <title>Transcriptome-Based Identification of ABC Transporters in the Western Tarnished Plant Bug Lygus hesperus.</title>
        <authorList>
            <person name="Hull J.J."/>
            <person name="Chaney K."/>
            <person name="Geib S.M."/>
            <person name="Fabrick J.A."/>
            <person name="Brent C.S."/>
            <person name="Walsh D."/>
            <person name="Lavine L.C."/>
        </authorList>
    </citation>
    <scope>NUCLEOTIDE SEQUENCE</scope>
</reference>
<dbReference type="Gene3D" id="3.40.50.10050">
    <property type="entry name" value="Translation initiation factor IF- 2, domain 3"/>
    <property type="match status" value="1"/>
</dbReference>
<dbReference type="AlphaFoldDB" id="A0A0A9W6Y5"/>
<accession>A0A0A9W6Y5</accession>
<sequence length="183" mass="20419">MKELRVRSEFVHHKEIKAAMAVKLVGIGFENVIPGTPLLVVKPHDDRDEIGELVMRDASSISNNFSADGVGVTVQSSTLGALEALLSFLKDMKVPVGDAGIGPVRKKDLNLSILMKRRDPRYAIVLAFDVPIADDAREIAESNEVKIFEAQIIYKLFDMFTQYLKDYEKLEKERLSKVAVFPA</sequence>
<keyword evidence="2" id="KW-0342">GTP-binding</keyword>
<dbReference type="InterPro" id="IPR023115">
    <property type="entry name" value="TIF_IF2_dom3"/>
</dbReference>
<dbReference type="InterPro" id="IPR036925">
    <property type="entry name" value="TIF_IF2_dom3_sf"/>
</dbReference>
<reference evidence="5" key="3">
    <citation type="journal article" date="2016" name="Gigascience">
        <title>De novo construction of an expanded transcriptome assembly for the western tarnished plant bug, Lygus hesperus.</title>
        <authorList>
            <person name="Tassone E.E."/>
            <person name="Geib S.M."/>
            <person name="Hall B."/>
            <person name="Fabrick J.A."/>
            <person name="Brent C.S."/>
            <person name="Hull J.J."/>
        </authorList>
    </citation>
    <scope>NUCLEOTIDE SEQUENCE</scope>
</reference>
<dbReference type="GO" id="GO:0003743">
    <property type="term" value="F:translation initiation factor activity"/>
    <property type="evidence" value="ECO:0007669"/>
    <property type="project" value="UniProtKB-KW"/>
</dbReference>